<evidence type="ECO:0000313" key="2">
    <source>
        <dbReference type="EMBL" id="SDI12472.1"/>
    </source>
</evidence>
<feature type="transmembrane region" description="Helical" evidence="1">
    <location>
        <begin position="93"/>
        <end position="116"/>
    </location>
</feature>
<dbReference type="Proteomes" id="UP000198656">
    <property type="component" value="Unassembled WGS sequence"/>
</dbReference>
<dbReference type="EMBL" id="FNCP01000027">
    <property type="protein sequence ID" value="SDI12472.1"/>
    <property type="molecule type" value="Genomic_DNA"/>
</dbReference>
<reference evidence="3" key="1">
    <citation type="submission" date="2016-10" db="EMBL/GenBank/DDBJ databases">
        <authorList>
            <person name="Varghese N."/>
            <person name="Submissions S."/>
        </authorList>
    </citation>
    <scope>NUCLEOTIDE SEQUENCE [LARGE SCALE GENOMIC DNA]</scope>
    <source>
        <strain evidence="3">DSM 8344</strain>
    </source>
</reference>
<sequence length="157" mass="17890">MTCYRSQDSWHSYVKQCLRDSERNEMASHLGHCPECRDIVSDIKKTLEIISNPDIPMPQLDIKVNIMDSIDKNRYKQNLVSVNTFRLFELRNWGFSMIAAGVFLFAFNLTSFSSIIKTDQVTELGSSLSKQISIPLDKVSQAASSFLNHLIPNSRTN</sequence>
<evidence type="ECO:0000313" key="3">
    <source>
        <dbReference type="Proteomes" id="UP000198656"/>
    </source>
</evidence>
<gene>
    <name evidence="2" type="ORF">SAMN05443529_1277</name>
</gene>
<keyword evidence="1" id="KW-1133">Transmembrane helix</keyword>
<evidence type="ECO:0000256" key="1">
    <source>
        <dbReference type="SAM" id="Phobius"/>
    </source>
</evidence>
<keyword evidence="1" id="KW-0472">Membrane</keyword>
<dbReference type="RefSeq" id="WP_092335161.1">
    <property type="nucleotide sequence ID" value="NZ_FNCP01000027.1"/>
</dbReference>
<keyword evidence="1" id="KW-0812">Transmembrane</keyword>
<keyword evidence="3" id="KW-1185">Reference proteome</keyword>
<dbReference type="InterPro" id="IPR041916">
    <property type="entry name" value="Anti_sigma_zinc_sf"/>
</dbReference>
<proteinExistence type="predicted"/>
<dbReference type="OrthoDB" id="9808253at2"/>
<dbReference type="AlphaFoldDB" id="A0A1G8I0Y5"/>
<protein>
    <recommendedName>
        <fullName evidence="4">Zinc-finger</fullName>
    </recommendedName>
</protein>
<accession>A0A1G8I0Y5</accession>
<name>A0A1G8I0Y5_9FIRM</name>
<organism evidence="2 3">
    <name type="scientific">Desulfosporosinus hippei DSM 8344</name>
    <dbReference type="NCBI Taxonomy" id="1121419"/>
    <lineage>
        <taxon>Bacteria</taxon>
        <taxon>Bacillati</taxon>
        <taxon>Bacillota</taxon>
        <taxon>Clostridia</taxon>
        <taxon>Eubacteriales</taxon>
        <taxon>Desulfitobacteriaceae</taxon>
        <taxon>Desulfosporosinus</taxon>
    </lineage>
</organism>
<dbReference type="STRING" id="1121419.SAMN05443529_1277"/>
<dbReference type="Gene3D" id="1.10.10.1320">
    <property type="entry name" value="Anti-sigma factor, zinc-finger domain"/>
    <property type="match status" value="1"/>
</dbReference>
<evidence type="ECO:0008006" key="4">
    <source>
        <dbReference type="Google" id="ProtNLM"/>
    </source>
</evidence>